<sequence length="68" mass="7655">MEHTIVLTFETMLKKPYRLRLAGAKPETSVDEIKALGQLMVEHDPFHNGLVKLSQAELQNSSESAYVI</sequence>
<reference evidence="1 2" key="1">
    <citation type="submission" date="2023-04" db="EMBL/GenBank/DDBJ databases">
        <title>Antarctic isolates genomes.</title>
        <authorList>
            <person name="Dimov S.G."/>
        </authorList>
    </citation>
    <scope>NUCLEOTIDE SEQUENCE [LARGE SCALE GENOMIC DNA]</scope>
    <source>
        <strain evidence="1 2">AL19</strain>
    </source>
</reference>
<dbReference type="RefSeq" id="WP_026829727.1">
    <property type="nucleotide sequence ID" value="NZ_JANJYY010000031.1"/>
</dbReference>
<accession>A0ABT6R1S0</accession>
<dbReference type="InterPro" id="IPR021321">
    <property type="entry name" value="DUF2922"/>
</dbReference>
<evidence type="ECO:0000313" key="2">
    <source>
        <dbReference type="Proteomes" id="UP001243286"/>
    </source>
</evidence>
<dbReference type="Pfam" id="PF11148">
    <property type="entry name" value="DUF2922"/>
    <property type="match status" value="1"/>
</dbReference>
<dbReference type="EMBL" id="JASBQV010000004">
    <property type="protein sequence ID" value="MDI3234224.1"/>
    <property type="molecule type" value="Genomic_DNA"/>
</dbReference>
<evidence type="ECO:0000313" key="1">
    <source>
        <dbReference type="EMBL" id="MDI3234224.1"/>
    </source>
</evidence>
<keyword evidence="2" id="KW-1185">Reference proteome</keyword>
<gene>
    <name evidence="1" type="ORF">QK289_04325</name>
</gene>
<proteinExistence type="predicted"/>
<comment type="caution">
    <text evidence="1">The sequence shown here is derived from an EMBL/GenBank/DDBJ whole genome shotgun (WGS) entry which is preliminary data.</text>
</comment>
<name>A0ABT6R1S0_9BACL</name>
<dbReference type="Proteomes" id="UP001243286">
    <property type="component" value="Unassembled WGS sequence"/>
</dbReference>
<protein>
    <submittedName>
        <fullName evidence="1">DUF2922 family protein</fullName>
    </submittedName>
</protein>
<organism evidence="1 2">
    <name type="scientific">Exiguobacterium antarcticum</name>
    <dbReference type="NCBI Taxonomy" id="132920"/>
    <lineage>
        <taxon>Bacteria</taxon>
        <taxon>Bacillati</taxon>
        <taxon>Bacillota</taxon>
        <taxon>Bacilli</taxon>
        <taxon>Bacillales</taxon>
        <taxon>Bacillales Family XII. Incertae Sedis</taxon>
        <taxon>Exiguobacterium</taxon>
    </lineage>
</organism>